<dbReference type="InterPro" id="IPR029063">
    <property type="entry name" value="SAM-dependent_MTases_sf"/>
</dbReference>
<dbReference type="Gene3D" id="3.40.50.150">
    <property type="entry name" value="Vaccinia Virus protein VP39"/>
    <property type="match status" value="1"/>
</dbReference>
<evidence type="ECO:0000313" key="2">
    <source>
        <dbReference type="Proteomes" id="UP001333710"/>
    </source>
</evidence>
<protein>
    <recommendedName>
        <fullName evidence="3">Phytanoyl-CoA dioxygenase</fullName>
    </recommendedName>
</protein>
<dbReference type="SUPFAM" id="SSF53335">
    <property type="entry name" value="S-adenosyl-L-methionine-dependent methyltransferases"/>
    <property type="match status" value="1"/>
</dbReference>
<evidence type="ECO:0000313" key="1">
    <source>
        <dbReference type="EMBL" id="BDX07898.1"/>
    </source>
</evidence>
<sequence length="415" mass="46994">MESKKSTQSDTIETHISQLLNLPDSDPDGKKHIDAMASILTEITGISSDFDMNAWQDANLDTGIAISPVQAAKCTDQVIRTKRFIQGVKSCLDKKLAIKSDVNVLYAGTGPYGMLLLPLLTLYQKRPINVTLIDVHSENTQAIKKLIEALDLEEFTEGIHHVDATTWQPDGSIQFDIIISETMNTLLEREPQVSIFSHLVQFLYDDGDLIPEQVLLGARLKAYEIYNEPFIDLGNFFTLNKLSCQKLSDGDKTPLSGSIELPERFSAMAYQMVQMTTDIQVYENIWLHENDCSLNNVKSYKRLKLKPGGQIKFTYHIDKVPLFEFEFPTGSVTFDDTKVPDSANTTIKQLNRFWQATRQLNEGNKDNTFAATNYQTFRAFHDKFDVDYGASLGFILQYQPDFSEFVSWFDGQCAQ</sequence>
<dbReference type="RefSeq" id="WP_338293997.1">
    <property type="nucleotide sequence ID" value="NZ_AP027272.1"/>
</dbReference>
<dbReference type="KEGG" id="pmaw:MACH26_34190"/>
<dbReference type="EMBL" id="AP027272">
    <property type="protein sequence ID" value="BDX07898.1"/>
    <property type="molecule type" value="Genomic_DNA"/>
</dbReference>
<accession>A0AA48HJ91</accession>
<organism evidence="1 2">
    <name type="scientific">Planctobacterium marinum</name>
    <dbReference type="NCBI Taxonomy" id="1631968"/>
    <lineage>
        <taxon>Bacteria</taxon>
        <taxon>Pseudomonadati</taxon>
        <taxon>Pseudomonadota</taxon>
        <taxon>Gammaproteobacteria</taxon>
        <taxon>Alteromonadales</taxon>
        <taxon>Alteromonadaceae</taxon>
        <taxon>Planctobacterium</taxon>
    </lineage>
</organism>
<evidence type="ECO:0008006" key="3">
    <source>
        <dbReference type="Google" id="ProtNLM"/>
    </source>
</evidence>
<keyword evidence="2" id="KW-1185">Reference proteome</keyword>
<dbReference type="AlphaFoldDB" id="A0AA48HJ91"/>
<reference evidence="1" key="1">
    <citation type="submission" date="2023-01" db="EMBL/GenBank/DDBJ databases">
        <title>Complete genome sequence of Planctobacterium marinum strain Dej080120_11.</title>
        <authorList>
            <person name="Ueki S."/>
            <person name="Maruyama F."/>
        </authorList>
    </citation>
    <scope>NUCLEOTIDE SEQUENCE</scope>
    <source>
        <strain evidence="1">Dej080120_11</strain>
    </source>
</reference>
<name>A0AA48HJ91_9ALTE</name>
<proteinExistence type="predicted"/>
<dbReference type="Proteomes" id="UP001333710">
    <property type="component" value="Chromosome"/>
</dbReference>
<gene>
    <name evidence="1" type="ORF">MACH26_34190</name>
</gene>